<dbReference type="RefSeq" id="WP_003721623.1">
    <property type="nucleotide sequence ID" value="NC_017544.1"/>
</dbReference>
<dbReference type="SUPFAM" id="SSF46785">
    <property type="entry name" value="Winged helix' DNA-binding domain"/>
    <property type="match status" value="1"/>
</dbReference>
<dbReference type="HOGENOM" id="CLU_083287_27_4_9"/>
<reference evidence="6" key="1">
    <citation type="submission" date="2010-04" db="EMBL/GenBank/DDBJ databases">
        <title>The genome sequence of Listeria monocytogenes strain 10403S.</title>
        <authorList>
            <consortium name="The Broad Institute Genome Sequencing Platform"/>
            <consortium name="The Broad Institute Genome Sequencing Center for Infectious Disease."/>
            <person name="Borowsky M."/>
            <person name="Borodovsky M."/>
            <person name="Young S.K."/>
            <person name="Zeng Q."/>
            <person name="Koehrsen M."/>
            <person name="Fitzgerald M."/>
            <person name="Wiedmann M."/>
            <person name="Swaminathan B."/>
            <person name="Lauer P."/>
            <person name="Portnoy D."/>
            <person name="Cossart P."/>
            <person name="Buchrieser C."/>
            <person name="Higgins D."/>
            <person name="Abouelleil A."/>
            <person name="Alvarado L."/>
            <person name="Arachchi H.M."/>
            <person name="Berlin A."/>
            <person name="Borenstein D."/>
            <person name="Brown A."/>
            <person name="Chapman S.B."/>
            <person name="Chen Z."/>
            <person name="Dunbar C.D."/>
            <person name="Engels R."/>
            <person name="Freedman E."/>
            <person name="Gearin G."/>
            <person name="Gellesch M."/>
            <person name="Goldberg J."/>
            <person name="Griggs A."/>
            <person name="Gujja S."/>
            <person name="Heilman E."/>
            <person name="Heiman D."/>
            <person name="Howarth C."/>
            <person name="Jen D."/>
            <person name="Larson L."/>
            <person name="Lui A."/>
            <person name="MacDonald J."/>
            <person name="Mehta T."/>
            <person name="Montmayeur A."/>
            <person name="Neiman D."/>
            <person name="Park D."/>
            <person name="Pearson M."/>
            <person name="Priest M."/>
            <person name="Richards J."/>
            <person name="Roberts A."/>
            <person name="Saif S."/>
            <person name="Shea T."/>
            <person name="Shenoy N."/>
            <person name="Sisk P."/>
            <person name="Stolte C."/>
            <person name="Sykes S."/>
            <person name="Walk T."/>
            <person name="White J."/>
            <person name="Yandava C."/>
            <person name="Haas B."/>
            <person name="Nusbaum C."/>
            <person name="Birren B."/>
        </authorList>
    </citation>
    <scope>NUCLEOTIDE SEQUENCE [LARGE SCALE GENOMIC DNA]</scope>
    <source>
        <strain evidence="6">10403S</strain>
    </source>
</reference>
<proteinExistence type="predicted"/>
<dbReference type="SMART" id="SM00347">
    <property type="entry name" value="HTH_MARR"/>
    <property type="match status" value="1"/>
</dbReference>
<accession>A0A0H3GBF4</accession>
<keyword evidence="2" id="KW-0238">DNA-binding</keyword>
<dbReference type="PANTHER" id="PTHR42756">
    <property type="entry name" value="TRANSCRIPTIONAL REGULATOR, MARR"/>
    <property type="match status" value="1"/>
</dbReference>
<protein>
    <recommendedName>
        <fullName evidence="4">HTH marR-type domain-containing protein</fullName>
    </recommendedName>
</protein>
<dbReference type="InterPro" id="IPR000835">
    <property type="entry name" value="HTH_MarR-typ"/>
</dbReference>
<dbReference type="Proteomes" id="UP000001288">
    <property type="component" value="Chromosome"/>
</dbReference>
<organism evidence="5 6">
    <name type="scientific">Listeria monocytogenes serotype 1/2a (strain 10403S)</name>
    <dbReference type="NCBI Taxonomy" id="393133"/>
    <lineage>
        <taxon>Bacteria</taxon>
        <taxon>Bacillati</taxon>
        <taxon>Bacillota</taxon>
        <taxon>Bacilli</taxon>
        <taxon>Bacillales</taxon>
        <taxon>Listeriaceae</taxon>
        <taxon>Listeria</taxon>
    </lineage>
</organism>
<keyword evidence="3" id="KW-0804">Transcription</keyword>
<dbReference type="Pfam" id="PF01047">
    <property type="entry name" value="MarR"/>
    <property type="match status" value="1"/>
</dbReference>
<dbReference type="PRINTS" id="PR00598">
    <property type="entry name" value="HTHMARR"/>
</dbReference>
<sequence length="150" mass="17372">MERQKVKQLIKSYQQTYIFAMNQIHQAISEISASTVDLSIEQFFVLREIATYDGISATELAATLAVNKSAITPKLKKLVEKGYIRRERNQLDKRAVVLTISEKGNNVYEECEKQLELLVNEWLEILGEKDSEQFFELFQKITKSVVEPRQ</sequence>
<dbReference type="Gene3D" id="1.10.10.10">
    <property type="entry name" value="Winged helix-like DNA-binding domain superfamily/Winged helix DNA-binding domain"/>
    <property type="match status" value="1"/>
</dbReference>
<dbReference type="KEGG" id="lmt:LMRG_00671"/>
<dbReference type="AlphaFoldDB" id="A0A0H3GBF4"/>
<dbReference type="GO" id="GO:0003677">
    <property type="term" value="F:DNA binding"/>
    <property type="evidence" value="ECO:0007669"/>
    <property type="project" value="UniProtKB-KW"/>
</dbReference>
<dbReference type="EMBL" id="CP002002">
    <property type="protein sequence ID" value="AEO06208.1"/>
    <property type="molecule type" value="Genomic_DNA"/>
</dbReference>
<gene>
    <name evidence="5" type="ordered locus">LMRG_00671</name>
</gene>
<dbReference type="PROSITE" id="PS50995">
    <property type="entry name" value="HTH_MARR_2"/>
    <property type="match status" value="1"/>
</dbReference>
<dbReference type="GO" id="GO:0003700">
    <property type="term" value="F:DNA-binding transcription factor activity"/>
    <property type="evidence" value="ECO:0007669"/>
    <property type="project" value="InterPro"/>
</dbReference>
<name>A0A0H3GBF4_LISM4</name>
<feature type="domain" description="HTH marR-type" evidence="4">
    <location>
        <begin position="1"/>
        <end position="143"/>
    </location>
</feature>
<evidence type="ECO:0000259" key="4">
    <source>
        <dbReference type="PROSITE" id="PS50995"/>
    </source>
</evidence>
<evidence type="ECO:0000256" key="3">
    <source>
        <dbReference type="ARBA" id="ARBA00023163"/>
    </source>
</evidence>
<evidence type="ECO:0000256" key="2">
    <source>
        <dbReference type="ARBA" id="ARBA00023125"/>
    </source>
</evidence>
<evidence type="ECO:0000256" key="1">
    <source>
        <dbReference type="ARBA" id="ARBA00023015"/>
    </source>
</evidence>
<dbReference type="PANTHER" id="PTHR42756:SF1">
    <property type="entry name" value="TRANSCRIPTIONAL REPRESSOR OF EMRAB OPERON"/>
    <property type="match status" value="1"/>
</dbReference>
<dbReference type="FunFam" id="1.10.10.10:FF:000815">
    <property type="entry name" value="MarR family transcriptional regulator"/>
    <property type="match status" value="1"/>
</dbReference>
<keyword evidence="1" id="KW-0805">Transcription regulation</keyword>
<evidence type="ECO:0000313" key="5">
    <source>
        <dbReference type="EMBL" id="AEO06208.1"/>
    </source>
</evidence>
<dbReference type="InterPro" id="IPR036390">
    <property type="entry name" value="WH_DNA-bd_sf"/>
</dbReference>
<evidence type="ECO:0000313" key="6">
    <source>
        <dbReference type="Proteomes" id="UP000001288"/>
    </source>
</evidence>
<dbReference type="InterPro" id="IPR036388">
    <property type="entry name" value="WH-like_DNA-bd_sf"/>
</dbReference>